<dbReference type="PANTHER" id="PTHR34598">
    <property type="entry name" value="BLL6449 PROTEIN"/>
    <property type="match status" value="1"/>
</dbReference>
<dbReference type="Proteomes" id="UP000229498">
    <property type="component" value="Unassembled WGS sequence"/>
</dbReference>
<dbReference type="InterPro" id="IPR044053">
    <property type="entry name" value="AsaB-like"/>
</dbReference>
<protein>
    <submittedName>
        <fullName evidence="1">Methyltransferase</fullName>
    </submittedName>
</protein>
<keyword evidence="2" id="KW-1185">Reference proteome</keyword>
<accession>A0A2M9G5H2</accession>
<organism evidence="1 2">
    <name type="scientific">Minwuia thermotolerans</name>
    <dbReference type="NCBI Taxonomy" id="2056226"/>
    <lineage>
        <taxon>Bacteria</taxon>
        <taxon>Pseudomonadati</taxon>
        <taxon>Pseudomonadota</taxon>
        <taxon>Alphaproteobacteria</taxon>
        <taxon>Minwuiales</taxon>
        <taxon>Minwuiaceae</taxon>
        <taxon>Minwuia</taxon>
    </lineage>
</organism>
<proteinExistence type="predicted"/>
<keyword evidence="1" id="KW-0808">Transferase</keyword>
<evidence type="ECO:0000313" key="2">
    <source>
        <dbReference type="Proteomes" id="UP000229498"/>
    </source>
</evidence>
<comment type="caution">
    <text evidence="1">The sequence shown here is derived from an EMBL/GenBank/DDBJ whole genome shotgun (WGS) entry which is preliminary data.</text>
</comment>
<dbReference type="EMBL" id="PHIG01000011">
    <property type="protein sequence ID" value="PJK30950.1"/>
    <property type="molecule type" value="Genomic_DNA"/>
</dbReference>
<evidence type="ECO:0000313" key="1">
    <source>
        <dbReference type="EMBL" id="PJK30950.1"/>
    </source>
</evidence>
<keyword evidence="1" id="KW-0489">Methyltransferase</keyword>
<dbReference type="GO" id="GO:0008168">
    <property type="term" value="F:methyltransferase activity"/>
    <property type="evidence" value="ECO:0007669"/>
    <property type="project" value="UniProtKB-KW"/>
</dbReference>
<dbReference type="PANTHER" id="PTHR34598:SF3">
    <property type="entry name" value="OXIDOREDUCTASE AN1597"/>
    <property type="match status" value="1"/>
</dbReference>
<name>A0A2M9G5H2_9PROT</name>
<dbReference type="GO" id="GO:0016491">
    <property type="term" value="F:oxidoreductase activity"/>
    <property type="evidence" value="ECO:0007669"/>
    <property type="project" value="InterPro"/>
</dbReference>
<reference evidence="1 2" key="1">
    <citation type="submission" date="2017-11" db="EMBL/GenBank/DDBJ databases">
        <title>Draft genome sequence of Rhizobiales bacterium SY3-13.</title>
        <authorList>
            <person name="Sun C."/>
        </authorList>
    </citation>
    <scope>NUCLEOTIDE SEQUENCE [LARGE SCALE GENOMIC DNA]</scope>
    <source>
        <strain evidence="1 2">SY3-13</strain>
    </source>
</reference>
<gene>
    <name evidence="1" type="ORF">CVT23_03545</name>
</gene>
<sequence length="231" mass="25928">MRVAIRNGRHAAGGFDLDRDGFALREAPSAVRNFYDEAEVEDVYYRELEALLKRETGARRVLIFDHTIRIDDGARSRELGKREPVRRAHVDYTEKSGPERVRQLAGAEADDLLSGRFAEVNVWRPITGPVNRAPLAVAEAGSLAPDDLIPTDLVYDDRVGEIYETAHNPAHRWVWFPDMSVDEVLFLKSYDSATDGRSRFTPHTAFDDPATPAGAPARESIEVRAFLFFGD</sequence>
<dbReference type="NCBIfam" id="NF041278">
    <property type="entry name" value="CmcJ_NvfI_EfuI"/>
    <property type="match status" value="1"/>
</dbReference>
<dbReference type="AlphaFoldDB" id="A0A2M9G5H2"/>
<dbReference type="GO" id="GO:0032259">
    <property type="term" value="P:methylation"/>
    <property type="evidence" value="ECO:0007669"/>
    <property type="project" value="UniProtKB-KW"/>
</dbReference>